<evidence type="ECO:0000313" key="5">
    <source>
        <dbReference type="Proteomes" id="UP000321513"/>
    </source>
</evidence>
<accession>A0A512BIF6</accession>
<feature type="domain" description="Soluble ligand binding" evidence="3">
    <location>
        <begin position="150"/>
        <end position="196"/>
    </location>
</feature>
<dbReference type="RefSeq" id="WP_147205857.1">
    <property type="nucleotide sequence ID" value="NZ_BJYT01000028.1"/>
</dbReference>
<dbReference type="InterPro" id="IPR049712">
    <property type="entry name" value="Poly_export"/>
</dbReference>
<keyword evidence="1" id="KW-0732">Signal</keyword>
<evidence type="ECO:0000259" key="3">
    <source>
        <dbReference type="Pfam" id="PF10531"/>
    </source>
</evidence>
<comment type="caution">
    <text evidence="4">The sequence shown here is derived from an EMBL/GenBank/DDBJ whole genome shotgun (WGS) entry which is preliminary data.</text>
</comment>
<keyword evidence="5" id="KW-1185">Reference proteome</keyword>
<protein>
    <submittedName>
        <fullName evidence="4">Polysaccharide biosynthesis protein</fullName>
    </submittedName>
</protein>
<proteinExistence type="predicted"/>
<sequence length="265" mass="28772">MLKKRQVSLFAIVLMIILGASSCINSRKALYFADRKDETIAATNAVPQSVIISNDLLSISVSSLNPEATAVYNAPNTIISATSGSQNTGSSVQTTGYLVKTDGNILFPIVGSVKAAGLTTAELSDQLMKILVSKKLLIDPIVTVRYLNFRVTVLGEVARPAVINVPNEKMSVLEALGLAGDITIFGKKDNVMLIREENGQKLVTQLNLNSRLFFQSPYYYLKSNDVIYVEPNKARIAGSTRTTQFLPLLLSGLSFAAIIIDRLTR</sequence>
<reference evidence="4 5" key="1">
    <citation type="submission" date="2019-07" db="EMBL/GenBank/DDBJ databases">
        <title>Whole genome shotgun sequence of Segetibacter aerophilus NBRC 106135.</title>
        <authorList>
            <person name="Hosoyama A."/>
            <person name="Uohara A."/>
            <person name="Ohji S."/>
            <person name="Ichikawa N."/>
        </authorList>
    </citation>
    <scope>NUCLEOTIDE SEQUENCE [LARGE SCALE GENOMIC DNA]</scope>
    <source>
        <strain evidence="4 5">NBRC 106135</strain>
    </source>
</reference>
<dbReference type="EMBL" id="BJYT01000028">
    <property type="protein sequence ID" value="GEO11741.1"/>
    <property type="molecule type" value="Genomic_DNA"/>
</dbReference>
<name>A0A512BIF6_9BACT</name>
<evidence type="ECO:0000256" key="1">
    <source>
        <dbReference type="ARBA" id="ARBA00022729"/>
    </source>
</evidence>
<feature type="domain" description="Polysaccharide export protein N-terminal" evidence="2">
    <location>
        <begin position="46"/>
        <end position="145"/>
    </location>
</feature>
<dbReference type="Gene3D" id="3.10.560.10">
    <property type="entry name" value="Outer membrane lipoprotein wza domain like"/>
    <property type="match status" value="2"/>
</dbReference>
<evidence type="ECO:0000313" key="4">
    <source>
        <dbReference type="EMBL" id="GEO11741.1"/>
    </source>
</evidence>
<dbReference type="Gene3D" id="3.30.1950.10">
    <property type="entry name" value="wza like domain"/>
    <property type="match status" value="1"/>
</dbReference>
<dbReference type="AlphaFoldDB" id="A0A512BIF6"/>
<dbReference type="Proteomes" id="UP000321513">
    <property type="component" value="Unassembled WGS sequence"/>
</dbReference>
<dbReference type="PANTHER" id="PTHR33619:SF3">
    <property type="entry name" value="POLYSACCHARIDE EXPORT PROTEIN GFCE-RELATED"/>
    <property type="match status" value="1"/>
</dbReference>
<evidence type="ECO:0000259" key="2">
    <source>
        <dbReference type="Pfam" id="PF02563"/>
    </source>
</evidence>
<dbReference type="PROSITE" id="PS51257">
    <property type="entry name" value="PROKAR_LIPOPROTEIN"/>
    <property type="match status" value="1"/>
</dbReference>
<dbReference type="InterPro" id="IPR003715">
    <property type="entry name" value="Poly_export_N"/>
</dbReference>
<organism evidence="4 5">
    <name type="scientific">Segetibacter aerophilus</name>
    <dbReference type="NCBI Taxonomy" id="670293"/>
    <lineage>
        <taxon>Bacteria</taxon>
        <taxon>Pseudomonadati</taxon>
        <taxon>Bacteroidota</taxon>
        <taxon>Chitinophagia</taxon>
        <taxon>Chitinophagales</taxon>
        <taxon>Chitinophagaceae</taxon>
        <taxon>Segetibacter</taxon>
    </lineage>
</organism>
<gene>
    <name evidence="4" type="ORF">SAE01_42370</name>
</gene>
<dbReference type="OrthoDB" id="662756at2"/>
<dbReference type="InterPro" id="IPR019554">
    <property type="entry name" value="Soluble_ligand-bd"/>
</dbReference>
<dbReference type="GO" id="GO:0015159">
    <property type="term" value="F:polysaccharide transmembrane transporter activity"/>
    <property type="evidence" value="ECO:0007669"/>
    <property type="project" value="InterPro"/>
</dbReference>
<dbReference type="Pfam" id="PF02563">
    <property type="entry name" value="Poly_export"/>
    <property type="match status" value="1"/>
</dbReference>
<dbReference type="PANTHER" id="PTHR33619">
    <property type="entry name" value="POLYSACCHARIDE EXPORT PROTEIN GFCE-RELATED"/>
    <property type="match status" value="1"/>
</dbReference>
<dbReference type="Pfam" id="PF10531">
    <property type="entry name" value="SLBB"/>
    <property type="match status" value="1"/>
</dbReference>